<dbReference type="EMBL" id="JARJCN010000023">
    <property type="protein sequence ID" value="KAJ7089762.1"/>
    <property type="molecule type" value="Genomic_DNA"/>
</dbReference>
<name>A0AAD6U3X6_9AGAR</name>
<evidence type="ECO:0000313" key="1">
    <source>
        <dbReference type="EMBL" id="KAJ7089762.1"/>
    </source>
</evidence>
<gene>
    <name evidence="1" type="ORF">B0H15DRAFT_839158</name>
</gene>
<keyword evidence="2" id="KW-1185">Reference proteome</keyword>
<accession>A0AAD6U3X6</accession>
<protein>
    <submittedName>
        <fullName evidence="1">Uncharacterized protein</fullName>
    </submittedName>
</protein>
<sequence>MAFRALDHLWLNALPAVLLGKLPWSALLTALYRVFQPSWTPASSSATQKKLLQAWGPSLKSPFLRIRATRRFLKPRSTIRPSAWFDLGLHDIYIYRTRDGVVRLPPDAASCSTWSAKKAALTLTTSGMAHAMLLPGNEANRKPKLLRQDEHGAQSDLLSARGFKL</sequence>
<reference evidence="1" key="1">
    <citation type="submission" date="2023-03" db="EMBL/GenBank/DDBJ databases">
        <title>Massive genome expansion in bonnet fungi (Mycena s.s.) driven by repeated elements and novel gene families across ecological guilds.</title>
        <authorList>
            <consortium name="Lawrence Berkeley National Laboratory"/>
            <person name="Harder C.B."/>
            <person name="Miyauchi S."/>
            <person name="Viragh M."/>
            <person name="Kuo A."/>
            <person name="Thoen E."/>
            <person name="Andreopoulos B."/>
            <person name="Lu D."/>
            <person name="Skrede I."/>
            <person name="Drula E."/>
            <person name="Henrissat B."/>
            <person name="Morin E."/>
            <person name="Kohler A."/>
            <person name="Barry K."/>
            <person name="LaButti K."/>
            <person name="Morin E."/>
            <person name="Salamov A."/>
            <person name="Lipzen A."/>
            <person name="Mereny Z."/>
            <person name="Hegedus B."/>
            <person name="Baldrian P."/>
            <person name="Stursova M."/>
            <person name="Weitz H."/>
            <person name="Taylor A."/>
            <person name="Grigoriev I.V."/>
            <person name="Nagy L.G."/>
            <person name="Martin F."/>
            <person name="Kauserud H."/>
        </authorList>
    </citation>
    <scope>NUCLEOTIDE SEQUENCE</scope>
    <source>
        <strain evidence="1">CBHHK173m</strain>
    </source>
</reference>
<dbReference type="Proteomes" id="UP001222325">
    <property type="component" value="Unassembled WGS sequence"/>
</dbReference>
<dbReference type="AlphaFoldDB" id="A0AAD6U3X6"/>
<evidence type="ECO:0000313" key="2">
    <source>
        <dbReference type="Proteomes" id="UP001222325"/>
    </source>
</evidence>
<comment type="caution">
    <text evidence="1">The sequence shown here is derived from an EMBL/GenBank/DDBJ whole genome shotgun (WGS) entry which is preliminary data.</text>
</comment>
<proteinExistence type="predicted"/>
<organism evidence="1 2">
    <name type="scientific">Mycena belliarum</name>
    <dbReference type="NCBI Taxonomy" id="1033014"/>
    <lineage>
        <taxon>Eukaryota</taxon>
        <taxon>Fungi</taxon>
        <taxon>Dikarya</taxon>
        <taxon>Basidiomycota</taxon>
        <taxon>Agaricomycotina</taxon>
        <taxon>Agaricomycetes</taxon>
        <taxon>Agaricomycetidae</taxon>
        <taxon>Agaricales</taxon>
        <taxon>Marasmiineae</taxon>
        <taxon>Mycenaceae</taxon>
        <taxon>Mycena</taxon>
    </lineage>
</organism>